<dbReference type="InterPro" id="IPR050637">
    <property type="entry name" value="NLRP_innate_immun_reg"/>
</dbReference>
<dbReference type="SMART" id="SM01288">
    <property type="entry name" value="FISNA"/>
    <property type="match status" value="1"/>
</dbReference>
<dbReference type="PANTHER" id="PTHR45690:SF19">
    <property type="entry name" value="NACHT, LRR AND PYD DOMAINS-CONTAINING PROTEIN 3"/>
    <property type="match status" value="1"/>
</dbReference>
<evidence type="ECO:0000313" key="14">
    <source>
        <dbReference type="Proteomes" id="UP000504632"/>
    </source>
</evidence>
<dbReference type="CDD" id="cd01671">
    <property type="entry name" value="CARD"/>
    <property type="match status" value="1"/>
</dbReference>
<keyword evidence="4" id="KW-0677">Repeat</keyword>
<evidence type="ECO:0000256" key="4">
    <source>
        <dbReference type="ARBA" id="ARBA00022737"/>
    </source>
</evidence>
<dbReference type="RefSeq" id="XP_030635060.1">
    <property type="nucleotide sequence ID" value="XM_030779200.1"/>
</dbReference>
<keyword evidence="2" id="KW-0963">Cytoplasm</keyword>
<dbReference type="Gene3D" id="3.80.10.10">
    <property type="entry name" value="Ribonuclease Inhibitor"/>
    <property type="match status" value="1"/>
</dbReference>
<dbReference type="Pfam" id="PF17776">
    <property type="entry name" value="NLRC4_HD2"/>
    <property type="match status" value="1"/>
</dbReference>
<keyword evidence="5" id="KW-0547">Nucleotide-binding</keyword>
<keyword evidence="11" id="KW-1271">Inflammasome</keyword>
<dbReference type="Pfam" id="PF14484">
    <property type="entry name" value="FISNA"/>
    <property type="match status" value="1"/>
</dbReference>
<keyword evidence="8" id="KW-0832">Ubl conjugation</keyword>
<dbReference type="InterPro" id="IPR041267">
    <property type="entry name" value="NLRP_HD2"/>
</dbReference>
<dbReference type="GO" id="GO:0006954">
    <property type="term" value="P:inflammatory response"/>
    <property type="evidence" value="ECO:0007669"/>
    <property type="project" value="UniProtKB-KW"/>
</dbReference>
<evidence type="ECO:0000313" key="15">
    <source>
        <dbReference type="RefSeq" id="XP_030635060.1"/>
    </source>
</evidence>
<evidence type="ECO:0000259" key="12">
    <source>
        <dbReference type="PROSITE" id="PS50209"/>
    </source>
</evidence>
<keyword evidence="7" id="KW-0067">ATP-binding</keyword>
<evidence type="ECO:0000256" key="11">
    <source>
        <dbReference type="ARBA" id="ARBA00023233"/>
    </source>
</evidence>
<keyword evidence="10" id="KW-0395">Inflammatory response</keyword>
<dbReference type="InterPro" id="IPR007111">
    <property type="entry name" value="NACHT_NTPase"/>
</dbReference>
<dbReference type="OrthoDB" id="120976at2759"/>
<dbReference type="Proteomes" id="UP000504632">
    <property type="component" value="Chromosome 7"/>
</dbReference>
<dbReference type="PANTHER" id="PTHR45690">
    <property type="entry name" value="NACHT, LRR AND PYD DOMAINS-CONTAINING PROTEIN 12"/>
    <property type="match status" value="1"/>
</dbReference>
<keyword evidence="9" id="KW-0391">Immunity</keyword>
<keyword evidence="14" id="KW-1185">Reference proteome</keyword>
<keyword evidence="3" id="KW-0399">Innate immunity</keyword>
<evidence type="ECO:0000256" key="9">
    <source>
        <dbReference type="ARBA" id="ARBA00022859"/>
    </source>
</evidence>
<sequence length="871" mass="99387">MEQTRTLSPCLQSLRKQRVSLVDSLEGHIEVLLDFLLMECVFTRDDQEEILYEKGPRGKVRKVLDILDSKGEEAAKIFLSATSSLSMVSQKVPEHSLKQRNSTEYLRLIQKHKAVLKRRSESMLYYNTRHGEKVPFCEHYVNLLIVNGHHSLENKKHEVLAFGQHRISLQQNSVEQRLIQPEQLFSHATGTQSAQKILVAGVAGIGKTVLVQKILFDFSNDKEHLAFDFIIHLTFRDLNLISKPVSFRELVLRKNGHLSKHLDTILENDSKLLILLDGFDEFKHYMGCDVDLFVTDPDEKGEVVEVLSSLMQGELLPGASVLLTSRPMAVSHIPVGVIDCFVLIMGFSSNEIRDFFHRFFQDGELASKMFETVAGNDLMLTLCYIPAFCYIVCSILKDNDGLSTNSPKTMTDIYTQYLVALIKSHTQNRQESLKCKTTVKGHLDQLREIVLKLGKLAYQKLMDHEMLFYSTDAEVAMLDKCGIVSTFLDMTSIQEPSCTEDVYSFTHLTVQEFLAALYCAMSKTALPENLRYSVERGPENMSGRLDLFARFLSGLLSERNQSLLSRNLGFKQEEDKQQTYRLGLLSSIQALCENGAYILTHLHCVFEQQDASLMHELQLQTLRINVSDVTLSTMDYTAIKYFLNEIQGTILELDLTGSNINAESLRDLQPYLCRCEKLWLGENKLDMKAVEVIADVLRSSDTIVYLGLGWTNIGDEEIFVLINAIKTRQTLSELWMEGNKVSYKGLSALQELTPFPLRTVAAIWNDVTDEEAEELNSISSEQCFTVSFTDDNRMWEVWAAWVYQRCEVSGSEKLVTFLQKVCNISKRILEIPWAETFYQKLVKLIKIRTDQCNEDDIRRKLEKFQALLSAE</sequence>
<dbReference type="InterPro" id="IPR029495">
    <property type="entry name" value="NACHT-assoc"/>
</dbReference>
<dbReference type="GO" id="GO:0061702">
    <property type="term" value="C:canonical inflammasome complex"/>
    <property type="evidence" value="ECO:0007669"/>
    <property type="project" value="UniProtKB-SubCell"/>
</dbReference>
<dbReference type="Gene3D" id="1.10.533.10">
    <property type="entry name" value="Death Domain, Fas"/>
    <property type="match status" value="1"/>
</dbReference>
<keyword evidence="6" id="KW-0378">Hydrolase</keyword>
<name>A0A6J2VQ17_CHACN</name>
<proteinExistence type="predicted"/>
<feature type="domain" description="CARD" evidence="12">
    <location>
        <begin position="12"/>
        <end position="81"/>
    </location>
</feature>
<evidence type="ECO:0000259" key="13">
    <source>
        <dbReference type="PROSITE" id="PS50837"/>
    </source>
</evidence>
<dbReference type="SUPFAM" id="SSF52540">
    <property type="entry name" value="P-loop containing nucleoside triphosphate hydrolases"/>
    <property type="match status" value="1"/>
</dbReference>
<dbReference type="SUPFAM" id="SSF52047">
    <property type="entry name" value="RNI-like"/>
    <property type="match status" value="1"/>
</dbReference>
<evidence type="ECO:0000256" key="10">
    <source>
        <dbReference type="ARBA" id="ARBA00023198"/>
    </source>
</evidence>
<evidence type="ECO:0000256" key="8">
    <source>
        <dbReference type="ARBA" id="ARBA00022843"/>
    </source>
</evidence>
<dbReference type="GO" id="GO:0005524">
    <property type="term" value="F:ATP binding"/>
    <property type="evidence" value="ECO:0007669"/>
    <property type="project" value="UniProtKB-KW"/>
</dbReference>
<dbReference type="InterPro" id="IPR032675">
    <property type="entry name" value="LRR_dom_sf"/>
</dbReference>
<protein>
    <submittedName>
        <fullName evidence="15">Protein NLRC3-like</fullName>
    </submittedName>
</protein>
<accession>A0A6J2VQ17</accession>
<gene>
    <name evidence="15" type="primary">LOC115816234</name>
</gene>
<evidence type="ECO:0000256" key="3">
    <source>
        <dbReference type="ARBA" id="ARBA00022588"/>
    </source>
</evidence>
<dbReference type="InterPro" id="IPR027417">
    <property type="entry name" value="P-loop_NTPase"/>
</dbReference>
<evidence type="ECO:0000256" key="6">
    <source>
        <dbReference type="ARBA" id="ARBA00022801"/>
    </source>
</evidence>
<reference evidence="15" key="1">
    <citation type="submission" date="2025-08" db="UniProtKB">
        <authorList>
            <consortium name="RefSeq"/>
        </authorList>
    </citation>
    <scope>IDENTIFICATION</scope>
</reference>
<dbReference type="GO" id="GO:0042981">
    <property type="term" value="P:regulation of apoptotic process"/>
    <property type="evidence" value="ECO:0007669"/>
    <property type="project" value="InterPro"/>
</dbReference>
<evidence type="ECO:0000256" key="1">
    <source>
        <dbReference type="ARBA" id="ARBA00004110"/>
    </source>
</evidence>
<feature type="domain" description="NACHT" evidence="13">
    <location>
        <begin position="195"/>
        <end position="327"/>
    </location>
</feature>
<dbReference type="Pfam" id="PF00619">
    <property type="entry name" value="CARD"/>
    <property type="match status" value="1"/>
</dbReference>
<dbReference type="PROSITE" id="PS50837">
    <property type="entry name" value="NACHT"/>
    <property type="match status" value="1"/>
</dbReference>
<evidence type="ECO:0000256" key="5">
    <source>
        <dbReference type="ARBA" id="ARBA00022741"/>
    </source>
</evidence>
<dbReference type="InterPro" id="IPR041075">
    <property type="entry name" value="NOD1/2_WH"/>
</dbReference>
<dbReference type="InterPro" id="IPR001315">
    <property type="entry name" value="CARD"/>
</dbReference>
<evidence type="ECO:0000256" key="7">
    <source>
        <dbReference type="ARBA" id="ARBA00022840"/>
    </source>
</evidence>
<dbReference type="GO" id="GO:0045087">
    <property type="term" value="P:innate immune response"/>
    <property type="evidence" value="ECO:0007669"/>
    <property type="project" value="UniProtKB-KW"/>
</dbReference>
<dbReference type="AlphaFoldDB" id="A0A6J2VQ17"/>
<evidence type="ECO:0000256" key="2">
    <source>
        <dbReference type="ARBA" id="ARBA00022490"/>
    </source>
</evidence>
<dbReference type="GeneID" id="115816234"/>
<dbReference type="Pfam" id="PF05729">
    <property type="entry name" value="NACHT"/>
    <property type="match status" value="1"/>
</dbReference>
<comment type="subcellular location">
    <subcellularLocation>
        <location evidence="1">Inflammasome</location>
    </subcellularLocation>
</comment>
<dbReference type="PROSITE" id="PS50209">
    <property type="entry name" value="CARD"/>
    <property type="match status" value="1"/>
</dbReference>
<dbReference type="Pfam" id="PF17779">
    <property type="entry name" value="WHD_NOD2"/>
    <property type="match status" value="1"/>
</dbReference>
<organism evidence="14 15">
    <name type="scientific">Chanos chanos</name>
    <name type="common">Milkfish</name>
    <name type="synonym">Mugil chanos</name>
    <dbReference type="NCBI Taxonomy" id="29144"/>
    <lineage>
        <taxon>Eukaryota</taxon>
        <taxon>Metazoa</taxon>
        <taxon>Chordata</taxon>
        <taxon>Craniata</taxon>
        <taxon>Vertebrata</taxon>
        <taxon>Euteleostomi</taxon>
        <taxon>Actinopterygii</taxon>
        <taxon>Neopterygii</taxon>
        <taxon>Teleostei</taxon>
        <taxon>Ostariophysi</taxon>
        <taxon>Gonorynchiformes</taxon>
        <taxon>Chanidae</taxon>
        <taxon>Chanos</taxon>
    </lineage>
</organism>
<dbReference type="InParanoid" id="A0A6J2VQ17"/>
<dbReference type="SUPFAM" id="SSF47986">
    <property type="entry name" value="DEATH domain"/>
    <property type="match status" value="1"/>
</dbReference>
<dbReference type="InterPro" id="IPR011029">
    <property type="entry name" value="DEATH-like_dom_sf"/>
</dbReference>
<dbReference type="Gene3D" id="3.40.50.300">
    <property type="entry name" value="P-loop containing nucleotide triphosphate hydrolases"/>
    <property type="match status" value="1"/>
</dbReference>